<keyword evidence="2" id="KW-1185">Reference proteome</keyword>
<dbReference type="InterPro" id="IPR046030">
    <property type="entry name" value="DUF5988"/>
</dbReference>
<evidence type="ECO:0000313" key="2">
    <source>
        <dbReference type="Proteomes" id="UP000319210"/>
    </source>
</evidence>
<dbReference type="AlphaFoldDB" id="A0A4Y3QRD6"/>
<accession>A0A4Y3QRD6</accession>
<comment type="caution">
    <text evidence="1">The sequence shown here is derived from an EMBL/GenBank/DDBJ whole genome shotgun (WGS) entry which is preliminary data.</text>
</comment>
<dbReference type="Proteomes" id="UP000319210">
    <property type="component" value="Unassembled WGS sequence"/>
</dbReference>
<gene>
    <name evidence="1" type="ORF">SCA03_04970</name>
</gene>
<dbReference type="EMBL" id="BJMM01000002">
    <property type="protein sequence ID" value="GEB47946.1"/>
    <property type="molecule type" value="Genomic_DNA"/>
</dbReference>
<sequence length="72" mass="8541">MYLVRVLLEGGPSELPGKTRQQLRDSHNSEEHLRVDFRGGYEHFFFVAELGRDKDGIPLRRYDWSYRTEIAE</sequence>
<evidence type="ECO:0000313" key="1">
    <source>
        <dbReference type="EMBL" id="GEB47946.1"/>
    </source>
</evidence>
<dbReference type="RefSeq" id="WP_107429002.1">
    <property type="nucleotide sequence ID" value="NZ_BJMM01000002.1"/>
</dbReference>
<organism evidence="1 2">
    <name type="scientific">Streptomyces cacaoi</name>
    <dbReference type="NCBI Taxonomy" id="1898"/>
    <lineage>
        <taxon>Bacteria</taxon>
        <taxon>Bacillati</taxon>
        <taxon>Actinomycetota</taxon>
        <taxon>Actinomycetes</taxon>
        <taxon>Kitasatosporales</taxon>
        <taxon>Streptomycetaceae</taxon>
        <taxon>Streptomyces</taxon>
    </lineage>
</organism>
<reference evidence="1 2" key="1">
    <citation type="submission" date="2019-06" db="EMBL/GenBank/DDBJ databases">
        <title>Whole genome shotgun sequence of Streptomyces cacaoi subsp. cacaoi NBRC 12748.</title>
        <authorList>
            <person name="Hosoyama A."/>
            <person name="Uohara A."/>
            <person name="Ohji S."/>
            <person name="Ichikawa N."/>
        </authorList>
    </citation>
    <scope>NUCLEOTIDE SEQUENCE [LARGE SCALE GENOMIC DNA]</scope>
    <source>
        <strain evidence="1 2">NBRC 12748</strain>
    </source>
</reference>
<dbReference type="OrthoDB" id="3402203at2"/>
<dbReference type="Pfam" id="PF19450">
    <property type="entry name" value="DUF5988"/>
    <property type="match status" value="1"/>
</dbReference>
<protein>
    <submittedName>
        <fullName evidence="1">Uncharacterized protein</fullName>
    </submittedName>
</protein>
<proteinExistence type="predicted"/>
<name>A0A4Y3QRD6_STRCI</name>